<keyword evidence="1" id="KW-0472">Membrane</keyword>
<feature type="transmembrane region" description="Helical" evidence="1">
    <location>
        <begin position="129"/>
        <end position="152"/>
    </location>
</feature>
<feature type="transmembrane region" description="Helical" evidence="1">
    <location>
        <begin position="159"/>
        <end position="178"/>
    </location>
</feature>
<feature type="transmembrane region" description="Helical" evidence="1">
    <location>
        <begin position="96"/>
        <end position="117"/>
    </location>
</feature>
<accession>A0ABU0W8M0</accession>
<protein>
    <submittedName>
        <fullName evidence="2">Metal-dependent hydrolase</fullName>
    </submittedName>
</protein>
<dbReference type="Pfam" id="PF04307">
    <property type="entry name" value="YdjM"/>
    <property type="match status" value="1"/>
</dbReference>
<proteinExistence type="predicted"/>
<reference evidence="2 3" key="1">
    <citation type="submission" date="2023-08" db="EMBL/GenBank/DDBJ databases">
        <title>Whole-genome sequencing of halo(alkali)philic microorganisms from hypersaline lakes.</title>
        <authorList>
            <person name="Sorokin D.Y."/>
            <person name="Abbas B."/>
            <person name="Merkel A.Y."/>
        </authorList>
    </citation>
    <scope>NUCLEOTIDE SEQUENCE [LARGE SCALE GENOMIC DNA]</scope>
    <source>
        <strain evidence="2 3">AB-CW4</strain>
    </source>
</reference>
<gene>
    <name evidence="2" type="ORF">RBH19_10245</name>
</gene>
<keyword evidence="1" id="KW-0812">Transmembrane</keyword>
<evidence type="ECO:0000256" key="1">
    <source>
        <dbReference type="SAM" id="Phobius"/>
    </source>
</evidence>
<feature type="transmembrane region" description="Helical" evidence="1">
    <location>
        <begin position="65"/>
        <end position="84"/>
    </location>
</feature>
<comment type="caution">
    <text evidence="2">The sequence shown here is derived from an EMBL/GenBank/DDBJ whole genome shotgun (WGS) entry which is preliminary data.</text>
</comment>
<keyword evidence="3" id="KW-1185">Reference proteome</keyword>
<dbReference type="RefSeq" id="WP_306728753.1">
    <property type="nucleotide sequence ID" value="NZ_JAVDDT010000006.1"/>
</dbReference>
<sequence length="342" mass="38944">MDPFTHALSGAAIARATAPAQPAEGRFSVRERLLLGGGAALFPDIDWVIRLFADDLTYLNFHRGVTHSILMLPLWALLLGWLAARFWRGRRDWREAAFIIGLGIGIHIAGDFITNYGTHLFAPLVWYPLAFPSTFIIDPWITLTLLVGVLLAWRWDSRLAARLGLGLAVSLVLFQGVMKLHALKLAESQAALRPQSPVSAHAMPQPVSPLHWRLILETETGHLEAHLGFLRGRSQGPEADAGVLRRHWQSFRPPSALEWQWYPRFGKDLEFTLQAWKQPEFEGFREFAGLPYFWGERVIDGDRCAVFTDLRFRIEGLDRTPFRFAMCQRPDGAWYRKRIGPW</sequence>
<evidence type="ECO:0000313" key="2">
    <source>
        <dbReference type="EMBL" id="MDQ2070259.1"/>
    </source>
</evidence>
<dbReference type="EMBL" id="JAVDDT010000006">
    <property type="protein sequence ID" value="MDQ2070259.1"/>
    <property type="molecule type" value="Genomic_DNA"/>
</dbReference>
<keyword evidence="2" id="KW-0378">Hydrolase</keyword>
<dbReference type="InterPro" id="IPR007404">
    <property type="entry name" value="YdjM-like"/>
</dbReference>
<dbReference type="Proteomes" id="UP001239019">
    <property type="component" value="Unassembled WGS sequence"/>
</dbReference>
<name>A0ABU0W8M0_9GAMM</name>
<dbReference type="InterPro" id="IPR053170">
    <property type="entry name" value="Transcription_regulator"/>
</dbReference>
<dbReference type="GO" id="GO:0016787">
    <property type="term" value="F:hydrolase activity"/>
    <property type="evidence" value="ECO:0007669"/>
    <property type="project" value="UniProtKB-KW"/>
</dbReference>
<dbReference type="PANTHER" id="PTHR40031">
    <property type="entry name" value="HYPOTHETICAL MEMBRANE SPANNING PROTEIN"/>
    <property type="match status" value="1"/>
</dbReference>
<dbReference type="PANTHER" id="PTHR40031:SF1">
    <property type="entry name" value="MEMBRANE-BOUND METAL-DEPENDENT HYDROLASE"/>
    <property type="match status" value="1"/>
</dbReference>
<organism evidence="2 3">
    <name type="scientific">Natronospira bacteriovora</name>
    <dbReference type="NCBI Taxonomy" id="3069753"/>
    <lineage>
        <taxon>Bacteria</taxon>
        <taxon>Pseudomonadati</taxon>
        <taxon>Pseudomonadota</taxon>
        <taxon>Gammaproteobacteria</taxon>
        <taxon>Natronospirales</taxon>
        <taxon>Natronospiraceae</taxon>
        <taxon>Natronospira</taxon>
    </lineage>
</organism>
<evidence type="ECO:0000313" key="3">
    <source>
        <dbReference type="Proteomes" id="UP001239019"/>
    </source>
</evidence>
<keyword evidence="1" id="KW-1133">Transmembrane helix</keyword>